<reference evidence="1 2" key="1">
    <citation type="submission" date="2014-04" db="EMBL/GenBank/DDBJ databases">
        <authorList>
            <consortium name="DOE Joint Genome Institute"/>
            <person name="Kuo A."/>
            <person name="Girlanda M."/>
            <person name="Perotto S."/>
            <person name="Kohler A."/>
            <person name="Nagy L.G."/>
            <person name="Floudas D."/>
            <person name="Copeland A."/>
            <person name="Barry K.W."/>
            <person name="Cichocki N."/>
            <person name="Veneault-Fourrey C."/>
            <person name="LaButti K."/>
            <person name="Lindquist E.A."/>
            <person name="Lipzen A."/>
            <person name="Lundell T."/>
            <person name="Morin E."/>
            <person name="Murat C."/>
            <person name="Sun H."/>
            <person name="Tunlid A."/>
            <person name="Henrissat B."/>
            <person name="Grigoriev I.V."/>
            <person name="Hibbett D.S."/>
            <person name="Martin F."/>
            <person name="Nordberg H.P."/>
            <person name="Cantor M.N."/>
            <person name="Hua S.X."/>
        </authorList>
    </citation>
    <scope>NUCLEOTIDE SEQUENCE [LARGE SCALE GENOMIC DNA]</scope>
    <source>
        <strain evidence="1 2">MUT 4182</strain>
    </source>
</reference>
<sequence length="185" mass="20380">MRIFGPNFPGVERALEALGTVLSTTSAIEPAILLSVTFGKITDMGASSCFGAVARLPRVTSIQIGVTEGSTSGDVDRFLKFCSQVQPDSASWPLPELERLVVCDADPNLIVEAVRLRYRGLVGGRRTSANNHRKQLEAKPLKLLTAYWKNRVAGEYESLRGPVVRVLGANRVLWWYDFGMKGVWQ</sequence>
<name>A0A0C3PZG5_9AGAM</name>
<protein>
    <submittedName>
        <fullName evidence="1">Uncharacterized protein</fullName>
    </submittedName>
</protein>
<dbReference type="EMBL" id="KN823157">
    <property type="protein sequence ID" value="KIO20895.1"/>
    <property type="molecule type" value="Genomic_DNA"/>
</dbReference>
<keyword evidence="2" id="KW-1185">Reference proteome</keyword>
<proteinExistence type="predicted"/>
<dbReference type="HOGENOM" id="CLU_1462370_0_0_1"/>
<organism evidence="1 2">
    <name type="scientific">Tulasnella calospora MUT 4182</name>
    <dbReference type="NCBI Taxonomy" id="1051891"/>
    <lineage>
        <taxon>Eukaryota</taxon>
        <taxon>Fungi</taxon>
        <taxon>Dikarya</taxon>
        <taxon>Basidiomycota</taxon>
        <taxon>Agaricomycotina</taxon>
        <taxon>Agaricomycetes</taxon>
        <taxon>Cantharellales</taxon>
        <taxon>Tulasnellaceae</taxon>
        <taxon>Tulasnella</taxon>
    </lineage>
</organism>
<dbReference type="OrthoDB" id="407558at2759"/>
<dbReference type="Proteomes" id="UP000054248">
    <property type="component" value="Unassembled WGS sequence"/>
</dbReference>
<evidence type="ECO:0000313" key="1">
    <source>
        <dbReference type="EMBL" id="KIO20895.1"/>
    </source>
</evidence>
<evidence type="ECO:0000313" key="2">
    <source>
        <dbReference type="Proteomes" id="UP000054248"/>
    </source>
</evidence>
<dbReference type="AlphaFoldDB" id="A0A0C3PZG5"/>
<reference evidence="2" key="2">
    <citation type="submission" date="2015-01" db="EMBL/GenBank/DDBJ databases">
        <title>Evolutionary Origins and Diversification of the Mycorrhizal Mutualists.</title>
        <authorList>
            <consortium name="DOE Joint Genome Institute"/>
            <consortium name="Mycorrhizal Genomics Consortium"/>
            <person name="Kohler A."/>
            <person name="Kuo A."/>
            <person name="Nagy L.G."/>
            <person name="Floudas D."/>
            <person name="Copeland A."/>
            <person name="Barry K.W."/>
            <person name="Cichocki N."/>
            <person name="Veneault-Fourrey C."/>
            <person name="LaButti K."/>
            <person name="Lindquist E.A."/>
            <person name="Lipzen A."/>
            <person name="Lundell T."/>
            <person name="Morin E."/>
            <person name="Murat C."/>
            <person name="Riley R."/>
            <person name="Ohm R."/>
            <person name="Sun H."/>
            <person name="Tunlid A."/>
            <person name="Henrissat B."/>
            <person name="Grigoriev I.V."/>
            <person name="Hibbett D.S."/>
            <person name="Martin F."/>
        </authorList>
    </citation>
    <scope>NUCLEOTIDE SEQUENCE [LARGE SCALE GENOMIC DNA]</scope>
    <source>
        <strain evidence="2">MUT 4182</strain>
    </source>
</reference>
<gene>
    <name evidence="1" type="ORF">M407DRAFT_132681</name>
</gene>
<accession>A0A0C3PZG5</accession>